<protein>
    <submittedName>
        <fullName evidence="1">Uncharacterized protein</fullName>
    </submittedName>
</protein>
<organism evidence="1 2">
    <name type="scientific">Burkholderia cenocepacia</name>
    <dbReference type="NCBI Taxonomy" id="95486"/>
    <lineage>
        <taxon>Bacteria</taxon>
        <taxon>Pseudomonadati</taxon>
        <taxon>Pseudomonadota</taxon>
        <taxon>Betaproteobacteria</taxon>
        <taxon>Burkholderiales</taxon>
        <taxon>Burkholderiaceae</taxon>
        <taxon>Burkholderia</taxon>
        <taxon>Burkholderia cepacia complex</taxon>
    </lineage>
</organism>
<evidence type="ECO:0000313" key="2">
    <source>
        <dbReference type="Proteomes" id="UP000277191"/>
    </source>
</evidence>
<dbReference type="Proteomes" id="UP000277191">
    <property type="component" value="Chromosome 2"/>
</dbReference>
<proteinExistence type="predicted"/>
<gene>
    <name evidence="1" type="ORF">D5R55_19615</name>
</gene>
<name>A0A3Q9FAF8_9BURK</name>
<sequence length="112" mass="11774">MPALAGDNRVEAAKRLGISRPSPSTRIAHLDIGWRRISGHACPGALTPSLPHCRQSLVRQSPLCGTPLACIARNDLADRTGQAALILRETAREDIEAGTGPCVVVISTTGRG</sequence>
<evidence type="ECO:0000313" key="1">
    <source>
        <dbReference type="EMBL" id="AZQ53182.1"/>
    </source>
</evidence>
<reference evidence="1 2" key="1">
    <citation type="submission" date="2018-12" db="EMBL/GenBank/DDBJ databases">
        <title>Cadmium resistance mechanism in endophytic bacteria Burkholderia cenocepacia YG-3.</title>
        <authorList>
            <person name="Zhang X."/>
            <person name="Wang X."/>
            <person name="Zhu Y."/>
        </authorList>
    </citation>
    <scope>NUCLEOTIDE SEQUENCE [LARGE SCALE GENOMIC DNA]</scope>
    <source>
        <strain evidence="1 2">YG-3</strain>
    </source>
</reference>
<accession>A0A3Q9FAF8</accession>
<dbReference type="EMBL" id="CP034546">
    <property type="protein sequence ID" value="AZQ53182.1"/>
    <property type="molecule type" value="Genomic_DNA"/>
</dbReference>
<dbReference type="AlphaFoldDB" id="A0A3Q9FAF8"/>